<dbReference type="PROSITE" id="PS50109">
    <property type="entry name" value="HIS_KIN"/>
    <property type="match status" value="1"/>
</dbReference>
<dbReference type="SMART" id="SM00448">
    <property type="entry name" value="REC"/>
    <property type="match status" value="1"/>
</dbReference>
<feature type="domain" description="Histidine kinase" evidence="13">
    <location>
        <begin position="451"/>
        <end position="715"/>
    </location>
</feature>
<dbReference type="SMART" id="SM00260">
    <property type="entry name" value="CheW"/>
    <property type="match status" value="1"/>
</dbReference>
<dbReference type="KEGG" id="smam:Mal15_26720"/>
<evidence type="ECO:0000259" key="13">
    <source>
        <dbReference type="PROSITE" id="PS50109"/>
    </source>
</evidence>
<dbReference type="RefSeq" id="WP_147868131.1">
    <property type="nucleotide sequence ID" value="NZ_CP036264.1"/>
</dbReference>
<dbReference type="PROSITE" id="PS50851">
    <property type="entry name" value="CHEW"/>
    <property type="match status" value="1"/>
</dbReference>
<feature type="modified residue" description="Phosphohistidine" evidence="10">
    <location>
        <position position="53"/>
    </location>
</feature>
<keyword evidence="8" id="KW-0418">Kinase</keyword>
<feature type="domain" description="Response regulatory" evidence="14">
    <location>
        <begin position="883"/>
        <end position="999"/>
    </location>
</feature>
<keyword evidence="6 17" id="KW-0808">Transferase</keyword>
<feature type="domain" description="CheW-like" evidence="15">
    <location>
        <begin position="717"/>
        <end position="854"/>
    </location>
</feature>
<dbReference type="SMART" id="SM01231">
    <property type="entry name" value="H-kinase_dim"/>
    <property type="match status" value="1"/>
</dbReference>
<dbReference type="PROSITE" id="PS50894">
    <property type="entry name" value="HPT"/>
    <property type="match status" value="2"/>
</dbReference>
<dbReference type="EMBL" id="CP036264">
    <property type="protein sequence ID" value="QEF98617.1"/>
    <property type="molecule type" value="Genomic_DNA"/>
</dbReference>
<protein>
    <recommendedName>
        <fullName evidence="3">Chemotaxis protein CheA</fullName>
        <ecNumber evidence="2">2.7.13.3</ecNumber>
    </recommendedName>
</protein>
<dbReference type="InterPro" id="IPR036061">
    <property type="entry name" value="CheW-like_dom_sf"/>
</dbReference>
<dbReference type="SMART" id="SM00073">
    <property type="entry name" value="HPT"/>
    <property type="match status" value="2"/>
</dbReference>
<gene>
    <name evidence="17" type="primary">frzE_2</name>
    <name evidence="17" type="ORF">Mal15_26720</name>
</gene>
<proteinExistence type="predicted"/>
<dbReference type="InterPro" id="IPR036641">
    <property type="entry name" value="HPT_dom_sf"/>
</dbReference>
<dbReference type="Pfam" id="PF01627">
    <property type="entry name" value="Hpt"/>
    <property type="match status" value="2"/>
</dbReference>
<evidence type="ECO:0000313" key="17">
    <source>
        <dbReference type="EMBL" id="QEF98617.1"/>
    </source>
</evidence>
<dbReference type="Pfam" id="PF02518">
    <property type="entry name" value="HATPase_c"/>
    <property type="match status" value="1"/>
</dbReference>
<evidence type="ECO:0000256" key="9">
    <source>
        <dbReference type="ARBA" id="ARBA00035100"/>
    </source>
</evidence>
<feature type="modified residue" description="4-aspartylphosphate" evidence="11">
    <location>
        <position position="932"/>
    </location>
</feature>
<dbReference type="InterPro" id="IPR011006">
    <property type="entry name" value="CheY-like_superfamily"/>
</dbReference>
<dbReference type="Gene3D" id="2.30.30.40">
    <property type="entry name" value="SH3 Domains"/>
    <property type="match status" value="1"/>
</dbReference>
<dbReference type="GO" id="GO:0000155">
    <property type="term" value="F:phosphorelay sensor kinase activity"/>
    <property type="evidence" value="ECO:0007669"/>
    <property type="project" value="InterPro"/>
</dbReference>
<dbReference type="FunFam" id="3.30.565.10:FF:000016">
    <property type="entry name" value="Chemotaxis protein CheA, putative"/>
    <property type="match status" value="1"/>
</dbReference>
<feature type="domain" description="HPt" evidence="16">
    <location>
        <begin position="3"/>
        <end position="110"/>
    </location>
</feature>
<dbReference type="GO" id="GO:0006935">
    <property type="term" value="P:chemotaxis"/>
    <property type="evidence" value="ECO:0007669"/>
    <property type="project" value="InterPro"/>
</dbReference>
<evidence type="ECO:0000256" key="4">
    <source>
        <dbReference type="ARBA" id="ARBA00022500"/>
    </source>
</evidence>
<name>A0A5B9MHR6_9BACT</name>
<dbReference type="CDD" id="cd00088">
    <property type="entry name" value="HPT"/>
    <property type="match status" value="2"/>
</dbReference>
<dbReference type="InterPro" id="IPR003594">
    <property type="entry name" value="HATPase_dom"/>
</dbReference>
<dbReference type="Gene3D" id="1.20.120.160">
    <property type="entry name" value="HPT domain"/>
    <property type="match status" value="2"/>
</dbReference>
<evidence type="ECO:0000256" key="1">
    <source>
        <dbReference type="ARBA" id="ARBA00000085"/>
    </source>
</evidence>
<accession>A0A5B9MHR6</accession>
<evidence type="ECO:0000259" key="16">
    <source>
        <dbReference type="PROSITE" id="PS50894"/>
    </source>
</evidence>
<feature type="region of interest" description="Disordered" evidence="12">
    <location>
        <begin position="329"/>
        <end position="414"/>
    </location>
</feature>
<dbReference type="EC" id="2.7.13.3" evidence="2"/>
<dbReference type="InterPro" id="IPR008207">
    <property type="entry name" value="Sig_transdc_His_kin_Hpt_dom"/>
</dbReference>
<dbReference type="InterPro" id="IPR001789">
    <property type="entry name" value="Sig_transdc_resp-reg_receiver"/>
</dbReference>
<organism evidence="17 18">
    <name type="scientific">Stieleria maiorica</name>
    <dbReference type="NCBI Taxonomy" id="2795974"/>
    <lineage>
        <taxon>Bacteria</taxon>
        <taxon>Pseudomonadati</taxon>
        <taxon>Planctomycetota</taxon>
        <taxon>Planctomycetia</taxon>
        <taxon>Pirellulales</taxon>
        <taxon>Pirellulaceae</taxon>
        <taxon>Stieleria</taxon>
    </lineage>
</organism>
<comment type="catalytic activity">
    <reaction evidence="1">
        <text>ATP + protein L-histidine = ADP + protein N-phospho-L-histidine.</text>
        <dbReference type="EC" id="2.7.13.3"/>
    </reaction>
</comment>
<sequence length="1000" mass="107665">MNRDQLVQQLMATFLDELHVHVNTLGRDLLALENNLSEDERAEAWTSIFRAAHSLKGASAVVHIDPINTACHRLEDIFEHYRNSDQTLSPEMTSILLKAVDAIEEIGMRIRAEQELDDAPLIAMLPQLDRLAEQVAAGDTPSVAADQPGDAQEAGAETSRPETSRSEDEDLDEDDFDFDESPAVADAAMTQPPPDSKPKMPPINQALLPVFLEELEDRCASLTRDTIAIENVTDDQQRETLLANLFRSAHSLKGAAGVVKLGPIQALCHRLEDELESIRGGTCPFTTQTATAMLEAVDVIRDTGNQLRDGVPLDLEEMESRTSKIDALLSGASSSDASSGSSAADSAQMRPSAKPPGDPPKDAPPPEVKTKSDPVSTRESAPSAAEHAGGRKPQPKGGRETPVANRVNSDPGASIRVPAQKLDALLSHSGELLVARGRLAFRAKDAAAVRDLASELRGTWRENEQAMRDLGQRVSDERDVANPRRIAAVIEQTASRLTALTSRLDALASAMESDNRMLQQTCGLLDDEVYNVRMLPFSDACGGLQRAVRDIATGGNKKIELKIVGAEVEVDRSVLEGLKDPLLHLVRNSADHGVEVPSRRKELGKPERATITVSAELRGGLVQVRVEDDGGGLDLQRICDIARKRDIEIPDDPREQARLIFAPGFSTAKLITDISGRGVGLDVVQSQVESLHGSVDVTFTPGRGTRFTLNVPLTLTTIRSMMVVVADQTYAIPTSAIQRLVRFGRDDLKSSAGRDSLLLGEAPMVVASLAQTLRLPSKGLLSGKSAKGMAIVLNVGDQSVAVVVDEVLAEQEVLVKNLGSRVRRLRHFSGCTLLPTGKIALVINAAGVVRTALGLKVDNEPATRSAPKSTGRAAAGPDTAGRMLLLAEDSVTTRVLLRNILESAGYEVTTAADGQQAWELIQERSFDILVTDIDMPRMNGFDLTAALRSREASADLPVVLVTARGSDADKQRGVQVGANAYIEKGNFEQRNLLETVAQLI</sequence>
<dbReference type="PRINTS" id="PR00344">
    <property type="entry name" value="BCTRLSENSOR"/>
</dbReference>
<dbReference type="SUPFAM" id="SSF50341">
    <property type="entry name" value="CheW-like"/>
    <property type="match status" value="1"/>
</dbReference>
<dbReference type="CDD" id="cd00156">
    <property type="entry name" value="REC"/>
    <property type="match status" value="1"/>
</dbReference>
<evidence type="ECO:0000259" key="14">
    <source>
        <dbReference type="PROSITE" id="PS50110"/>
    </source>
</evidence>
<dbReference type="InterPro" id="IPR002545">
    <property type="entry name" value="CheW-lke_dom"/>
</dbReference>
<dbReference type="InterPro" id="IPR004105">
    <property type="entry name" value="CheA-like_dim"/>
</dbReference>
<feature type="compositionally biased region" description="Low complexity" evidence="12">
    <location>
        <begin position="329"/>
        <end position="347"/>
    </location>
</feature>
<dbReference type="Pfam" id="PF00072">
    <property type="entry name" value="Response_reg"/>
    <property type="match status" value="1"/>
</dbReference>
<evidence type="ECO:0000256" key="2">
    <source>
        <dbReference type="ARBA" id="ARBA00012438"/>
    </source>
</evidence>
<dbReference type="PANTHER" id="PTHR43395">
    <property type="entry name" value="SENSOR HISTIDINE KINASE CHEA"/>
    <property type="match status" value="1"/>
</dbReference>
<dbReference type="InterPro" id="IPR051315">
    <property type="entry name" value="Bact_Chemotaxis_CheA"/>
</dbReference>
<dbReference type="PANTHER" id="PTHR43395:SF10">
    <property type="entry name" value="CHEMOTAXIS PROTEIN CHEA"/>
    <property type="match status" value="1"/>
</dbReference>
<keyword evidence="4" id="KW-0145">Chemotaxis</keyword>
<evidence type="ECO:0000256" key="7">
    <source>
        <dbReference type="ARBA" id="ARBA00022741"/>
    </source>
</evidence>
<dbReference type="Gene3D" id="3.30.565.10">
    <property type="entry name" value="Histidine kinase-like ATPase, C-terminal domain"/>
    <property type="match status" value="1"/>
</dbReference>
<feature type="region of interest" description="Disordered" evidence="12">
    <location>
        <begin position="135"/>
        <end position="178"/>
    </location>
</feature>
<evidence type="ECO:0000256" key="5">
    <source>
        <dbReference type="ARBA" id="ARBA00022553"/>
    </source>
</evidence>
<dbReference type="Pfam" id="PF01584">
    <property type="entry name" value="CheW"/>
    <property type="match status" value="1"/>
</dbReference>
<keyword evidence="18" id="KW-1185">Reference proteome</keyword>
<keyword evidence="7" id="KW-0547">Nucleotide-binding</keyword>
<dbReference type="Gene3D" id="3.40.50.2300">
    <property type="match status" value="1"/>
</dbReference>
<evidence type="ECO:0000259" key="15">
    <source>
        <dbReference type="PROSITE" id="PS50851"/>
    </source>
</evidence>
<dbReference type="InterPro" id="IPR036890">
    <property type="entry name" value="HATPase_C_sf"/>
</dbReference>
<dbReference type="Proteomes" id="UP000321353">
    <property type="component" value="Chromosome"/>
</dbReference>
<dbReference type="PROSITE" id="PS50110">
    <property type="entry name" value="RESPONSE_REGULATORY"/>
    <property type="match status" value="1"/>
</dbReference>
<evidence type="ECO:0000313" key="18">
    <source>
        <dbReference type="Proteomes" id="UP000321353"/>
    </source>
</evidence>
<evidence type="ECO:0000256" key="10">
    <source>
        <dbReference type="PROSITE-ProRule" id="PRU00110"/>
    </source>
</evidence>
<dbReference type="SUPFAM" id="SSF55874">
    <property type="entry name" value="ATPase domain of HSP90 chaperone/DNA topoisomerase II/histidine kinase"/>
    <property type="match status" value="1"/>
</dbReference>
<dbReference type="SMART" id="SM00387">
    <property type="entry name" value="HATPase_c"/>
    <property type="match status" value="1"/>
</dbReference>
<dbReference type="SUPFAM" id="SSF52172">
    <property type="entry name" value="CheY-like"/>
    <property type="match status" value="1"/>
</dbReference>
<evidence type="ECO:0000256" key="3">
    <source>
        <dbReference type="ARBA" id="ARBA00021495"/>
    </source>
</evidence>
<comment type="function">
    <text evidence="9">Involved in the transmission of sensory signals from the chemoreceptors to the flagellar motors. CheA is autophosphorylated; it can transfer its phosphate group to either CheB or CheY.</text>
</comment>
<keyword evidence="5 11" id="KW-0597">Phosphoprotein</keyword>
<dbReference type="AlphaFoldDB" id="A0A5B9MHR6"/>
<dbReference type="GO" id="GO:0005737">
    <property type="term" value="C:cytoplasm"/>
    <property type="evidence" value="ECO:0007669"/>
    <property type="project" value="InterPro"/>
</dbReference>
<dbReference type="SUPFAM" id="SSF47226">
    <property type="entry name" value="Histidine-containing phosphotransfer domain, HPT domain"/>
    <property type="match status" value="2"/>
</dbReference>
<evidence type="ECO:0000256" key="6">
    <source>
        <dbReference type="ARBA" id="ARBA00022679"/>
    </source>
</evidence>
<dbReference type="Pfam" id="PF02895">
    <property type="entry name" value="H-kinase_dim"/>
    <property type="match status" value="1"/>
</dbReference>
<reference evidence="17 18" key="1">
    <citation type="submission" date="2019-02" db="EMBL/GenBank/DDBJ databases">
        <title>Planctomycetal bacteria perform biofilm scaping via a novel small molecule.</title>
        <authorList>
            <person name="Jeske O."/>
            <person name="Boedeker C."/>
            <person name="Wiegand S."/>
            <person name="Breitling P."/>
            <person name="Kallscheuer N."/>
            <person name="Jogler M."/>
            <person name="Rohde M."/>
            <person name="Petersen J."/>
            <person name="Medema M.H."/>
            <person name="Surup F."/>
            <person name="Jogler C."/>
        </authorList>
    </citation>
    <scope>NUCLEOTIDE SEQUENCE [LARGE SCALE GENOMIC DNA]</scope>
    <source>
        <strain evidence="17 18">Mal15</strain>
    </source>
</reference>
<feature type="domain" description="HPt" evidence="16">
    <location>
        <begin position="200"/>
        <end position="311"/>
    </location>
</feature>
<feature type="compositionally biased region" description="Pro residues" evidence="12">
    <location>
        <begin position="353"/>
        <end position="367"/>
    </location>
</feature>
<feature type="compositionally biased region" description="Acidic residues" evidence="12">
    <location>
        <begin position="167"/>
        <end position="178"/>
    </location>
</feature>
<evidence type="ECO:0000256" key="11">
    <source>
        <dbReference type="PROSITE-ProRule" id="PRU00169"/>
    </source>
</evidence>
<feature type="modified residue" description="Phosphohistidine" evidence="10">
    <location>
        <position position="250"/>
    </location>
</feature>
<dbReference type="InterPro" id="IPR005467">
    <property type="entry name" value="His_kinase_dom"/>
</dbReference>
<evidence type="ECO:0000256" key="8">
    <source>
        <dbReference type="ARBA" id="ARBA00022777"/>
    </source>
</evidence>
<evidence type="ECO:0000256" key="12">
    <source>
        <dbReference type="SAM" id="MobiDB-lite"/>
    </source>
</evidence>
<dbReference type="InterPro" id="IPR004358">
    <property type="entry name" value="Sig_transdc_His_kin-like_C"/>
</dbReference>